<feature type="coiled-coil region" evidence="1">
    <location>
        <begin position="1679"/>
        <end position="1706"/>
    </location>
</feature>
<feature type="region of interest" description="Disordered" evidence="2">
    <location>
        <begin position="1976"/>
        <end position="2004"/>
    </location>
</feature>
<evidence type="ECO:0000256" key="1">
    <source>
        <dbReference type="SAM" id="Coils"/>
    </source>
</evidence>
<dbReference type="EMBL" id="LFZO01000091">
    <property type="protein sequence ID" value="KXT14187.1"/>
    <property type="molecule type" value="Genomic_DNA"/>
</dbReference>
<feature type="coiled-coil region" evidence="1">
    <location>
        <begin position="757"/>
        <end position="813"/>
    </location>
</feature>
<dbReference type="PANTHER" id="PTHR23159">
    <property type="entry name" value="CENTROSOMAL PROTEIN 2"/>
    <property type="match status" value="1"/>
</dbReference>
<name>A0A139IHA6_9PEZI</name>
<dbReference type="OrthoDB" id="5423371at2759"/>
<proteinExistence type="predicted"/>
<feature type="compositionally biased region" description="Low complexity" evidence="2">
    <location>
        <begin position="2189"/>
        <end position="2199"/>
    </location>
</feature>
<feature type="compositionally biased region" description="Polar residues" evidence="2">
    <location>
        <begin position="2114"/>
        <end position="2136"/>
    </location>
</feature>
<protein>
    <recommendedName>
        <fullName evidence="5">Chromosome segregation ATPase family protein</fullName>
    </recommendedName>
</protein>
<evidence type="ECO:0000313" key="4">
    <source>
        <dbReference type="Proteomes" id="UP000073492"/>
    </source>
</evidence>
<organism evidence="3 4">
    <name type="scientific">Pseudocercospora musae</name>
    <dbReference type="NCBI Taxonomy" id="113226"/>
    <lineage>
        <taxon>Eukaryota</taxon>
        <taxon>Fungi</taxon>
        <taxon>Dikarya</taxon>
        <taxon>Ascomycota</taxon>
        <taxon>Pezizomycotina</taxon>
        <taxon>Dothideomycetes</taxon>
        <taxon>Dothideomycetidae</taxon>
        <taxon>Mycosphaerellales</taxon>
        <taxon>Mycosphaerellaceae</taxon>
        <taxon>Pseudocercospora</taxon>
    </lineage>
</organism>
<feature type="region of interest" description="Disordered" evidence="2">
    <location>
        <begin position="1043"/>
        <end position="1062"/>
    </location>
</feature>
<feature type="compositionally biased region" description="Polar residues" evidence="2">
    <location>
        <begin position="1995"/>
        <end position="2004"/>
    </location>
</feature>
<feature type="region of interest" description="Disordered" evidence="2">
    <location>
        <begin position="2183"/>
        <end position="2207"/>
    </location>
</feature>
<gene>
    <name evidence="3" type="ORF">AC579_2460</name>
</gene>
<sequence>MSSYDRESSRDRDARHQHSWSETSGRASVPMWDSSDPARAPPPLPLNPSVDTPTTKANTSAGIAAAAKQIVEKARESAPISSYTSNRNSDALPERSLVKGAHHKRMQSLQTSPVKDLRSYLEHRSPERSSERPTSRSSYMPAYSRMDSIEDMSPTPNRSNTATPPEREPSKETPIQRPTTRPPPRSILAENTPPSATMLALQTMQVPDPPPFADITNGASTPGGTRVHTNYDFSSQLLNLTTIATNLQKEMAQLSRRSKDNATDLLTLKEATNSRDEDIRKSLKELSQSVSGPAGLLGPPPFGGARTDRSMSHSQFLDNRAFGSPPSVGKNFGLPRAASAHSFLDMDRCDSPSPYSVEGVASVAMLEKIIREMVTKEGQDRLLGTLSELLEKSGKENKEAAKKVEELSAFIRERSESQALVPIGSAPPKLELNFDSPKAKSATRRGSNDDEVIKMLQRLKDSVAHSGGTTSETKGLVRDLRGEVLGMGRELGKKLDQISETQLTGTLDRSINDSKDSEHLEQVQQIVEEGLAELKQSLSSMLKERAEQDDDTFKQLAVARSGPNNDDMLSVVQHALREHHKSVEKPEEENVSLDRDAVLDAVKDGLRDFEPNIELQQFGLERDEILAVLKEGLEEYRSKQPEPSPAQIDKGDVYEVMQEALKNFEAPYPAEQLEHLREDILGNVRQALEDFRPPPAEATNHEAMQAAVFEAVKSGLENHGPAAPREIEISREDLFDAVKASMDGTTIPFGGFGEQVLGQLKELIENMRTEFKQYSAANGRDTEQVLDALKDGLESLRSEIETYVDRAQDVTGKDEIVDTVKLGLEQLREDVRGFCAEGPSVDSGRAEMLEYIKAEFEHLHEAVQHTGSVRDVEESHAGQATAVVIALKEGFDDLKAHLEARNEDITSNEELNEAMKEEFDQLKAAILNAHASDKSELVESIQESMGALHAKFNGTELSTSTMSATEEVILTLREELAILKESIHAMISDVDKDGIALSVRQTVDDLRTQMLSDQSDASAEALAAIRQELVVLKDTLGSAVVPAAGSERSGSERSLGEDSEDLESVRAGLDEIKETLAKHETQGISIEQLEAIRGEFENLRNSIASSVVHSGDKEEILDAVRLGLDDLRSHLEHKLDNPETVMQHHTQVLDALNEGLESLRGDIVKTLDKPLDQTVNYEILDTLKDGLAGLRSEMDKMTSRDGRPVSPQGGEIVLADGTAVGQTRDIGAEDASPVAGVANGSGIAREDFEKVEVLLAQLQIKIEAMDQTIQDIPAHQAPIMPEGITVKDDLTALESMIRELQESVVGIAASKSDSPAPESAARKEDTDAIETLLRNTKAQIEELAIPDPEKIASKEHLEEVQTAVRMANDALDGLVEKLDTSVATKTDVAVVEVLATDAKALLEELKEKHASAEEKPDVVTKADLDVLGVICTEIKTTVNEMTLPDVETIPTKSDIEQLQGLISDFRESHDKMRDSYETDIAVTAKAFDDRKKEFDDTVAQIEEVKNLLTEVKVELMDKVSDGETGINALGETMKGIEERLNNEDVIAEVKDIMEKLKEEFERAHSSIEAIKVDHAASAESSLEKQSEHKTGIITELGEKLDGLFDGMMSKYDDAQTAAEEKAKTMEENATQQQELLESTKVMADDLKLSIDTLGATMTAFMGDLPAQVEKMTDESKTVFAQVESTHNKLEETSEALKGEHAATRDEVSRVLAAVDVVQTDMSEHNPRVILALEEVRAIINQHYEHSQQASTAQEEQAQAVKELHDALKAGFEESKTHHADSFKTHQEEMQRAIPGLIPPPVEAAAPAEKYDDAAVHEKLDKLMGHVQEASARSTQLERLDQIHDKVLATAAEISAFVITQNKQIEDVHESKEKEAEEIALLLERRLERKDQLEADITVLNEEKETLHTMVEQLKAEKEALAAQKARLNADVSSMETALHIRREELHDMDIKAAAIERRMLEGVINHSRMLLLAKTPKATSPQKKKAQGRDLRVPSNASAVSAQTITSTVPPLQANHALAMKTRPGLARNGPTPNTAERRIMSLNQLNHNVPNGASAFTSAKPLSALNNVKRSHSVKHNFARKPSWSYQKRVASLAENKENETLSEEDESEHQTETPSEAGTTRRQSYLSGTDSYANGSYLDGENEDVTPMSEDGGRQSNNYPASDATFETGSYLTGSYLTGSDIDQRTSLGGSSAAADLGAEREDEDTLSILPRSELSTVAEQTEPASSVGRMNSVRTVDTTGTLESEVSSVAPLQATSSEIEAAVQEVMREELDRKELARIYAPPSDSGLGTDCPTAVGSNGGAEEYFGK</sequence>
<feature type="compositionally biased region" description="Polar residues" evidence="2">
    <location>
        <begin position="79"/>
        <end position="89"/>
    </location>
</feature>
<accession>A0A139IHA6</accession>
<keyword evidence="1" id="KW-0175">Coiled coil</keyword>
<feature type="region of interest" description="Disordered" evidence="2">
    <location>
        <begin position="2096"/>
        <end position="2167"/>
    </location>
</feature>
<dbReference type="STRING" id="113226.A0A139IHA6"/>
<feature type="coiled-coil region" evidence="1">
    <location>
        <begin position="1539"/>
        <end position="1573"/>
    </location>
</feature>
<feature type="compositionally biased region" description="Polar residues" evidence="2">
    <location>
        <begin position="154"/>
        <end position="163"/>
    </location>
</feature>
<reference evidence="3 4" key="1">
    <citation type="submission" date="2015-07" db="EMBL/GenBank/DDBJ databases">
        <title>Comparative genomics of the Sigatoka disease complex on banana suggests a link between parallel evolutionary changes in Pseudocercospora fijiensis and Pseudocercospora eumusae and increased virulence on the banana host.</title>
        <authorList>
            <person name="Chang T.-C."/>
            <person name="Salvucci A."/>
            <person name="Crous P.W."/>
            <person name="Stergiopoulos I."/>
        </authorList>
    </citation>
    <scope>NUCLEOTIDE SEQUENCE [LARGE SCALE GENOMIC DNA]</scope>
    <source>
        <strain evidence="3 4">CBS 116634</strain>
    </source>
</reference>
<dbReference type="PANTHER" id="PTHR23159:SF60">
    <property type="entry name" value="SPINDLE ASSEMBLY ABNORMAL PROTEIN 4"/>
    <property type="match status" value="1"/>
</dbReference>
<evidence type="ECO:0000256" key="2">
    <source>
        <dbReference type="SAM" id="MobiDB-lite"/>
    </source>
</evidence>
<feature type="compositionally biased region" description="Polar residues" evidence="2">
    <location>
        <begin position="2156"/>
        <end position="2167"/>
    </location>
</feature>
<feature type="compositionally biased region" description="Basic and acidic residues" evidence="2">
    <location>
        <begin position="1"/>
        <end position="16"/>
    </location>
</feature>
<feature type="region of interest" description="Disordered" evidence="2">
    <location>
        <begin position="2283"/>
        <end position="2311"/>
    </location>
</feature>
<feature type="compositionally biased region" description="Basic and acidic residues" evidence="2">
    <location>
        <begin position="115"/>
        <end position="134"/>
    </location>
</feature>
<feature type="coiled-coil region" evidence="1">
    <location>
        <begin position="1608"/>
        <end position="1635"/>
    </location>
</feature>
<dbReference type="Proteomes" id="UP000073492">
    <property type="component" value="Unassembled WGS sequence"/>
</dbReference>
<feature type="compositionally biased region" description="Polar residues" evidence="2">
    <location>
        <begin position="49"/>
        <end position="61"/>
    </location>
</feature>
<evidence type="ECO:0000313" key="3">
    <source>
        <dbReference type="EMBL" id="KXT14187.1"/>
    </source>
</evidence>
<comment type="caution">
    <text evidence="3">The sequence shown here is derived from an EMBL/GenBank/DDBJ whole genome shotgun (WGS) entry which is preliminary data.</text>
</comment>
<feature type="coiled-coil region" evidence="1">
    <location>
        <begin position="1882"/>
        <end position="1937"/>
    </location>
</feature>
<feature type="coiled-coil region" evidence="1">
    <location>
        <begin position="1357"/>
        <end position="1415"/>
    </location>
</feature>
<evidence type="ECO:0008006" key="5">
    <source>
        <dbReference type="Google" id="ProtNLM"/>
    </source>
</evidence>
<keyword evidence="4" id="KW-1185">Reference proteome</keyword>
<feature type="region of interest" description="Disordered" evidence="2">
    <location>
        <begin position="1"/>
        <end position="191"/>
    </location>
</feature>